<sequence>MTTYPFYQVDVFGDGSLSGNPLAVVLDAQDMDACTMQRVAAWLGLSETAFVMASMDDAEAGYAVRIFTQRRELPFAGHPTLGACAAWVAHHAIQAANPMVQRCAAGPVDVRPLPQGYAFRAPPLRRTGAMDGDTRAQAARALRLGVADLLDTQWIDNGSGWCAVLLRDVETVLSLKPDFGAMGRLKIGVAALCTTDTADGDIEVRAFAPSEGVPEDAVTGNLQAGLAWWLTHTGRMPSTYLARQGTVLNRRGRVHVHADAAAIWIGGRTDVRIAGTLTL</sequence>
<dbReference type="SUPFAM" id="SSF54506">
    <property type="entry name" value="Diaminopimelate epimerase-like"/>
    <property type="match status" value="1"/>
</dbReference>
<dbReference type="GO" id="GO:0016853">
    <property type="term" value="F:isomerase activity"/>
    <property type="evidence" value="ECO:0007669"/>
    <property type="project" value="TreeGrafter"/>
</dbReference>
<evidence type="ECO:0000256" key="1">
    <source>
        <dbReference type="ARBA" id="ARBA00008270"/>
    </source>
</evidence>
<dbReference type="Gene3D" id="3.10.310.10">
    <property type="entry name" value="Diaminopimelate Epimerase, Chain A, domain 1"/>
    <property type="match status" value="2"/>
</dbReference>
<comment type="similarity">
    <text evidence="1">Belongs to the PhzF family.</text>
</comment>
<dbReference type="NCBIfam" id="TIGR00654">
    <property type="entry name" value="PhzF_family"/>
    <property type="match status" value="1"/>
</dbReference>
<dbReference type="PIRSF" id="PIRSF016184">
    <property type="entry name" value="PhzC_PhzF"/>
    <property type="match status" value="1"/>
</dbReference>
<feature type="active site" evidence="2">
    <location>
        <position position="47"/>
    </location>
</feature>
<dbReference type="OrthoDB" id="9788221at2"/>
<dbReference type="RefSeq" id="WP_088603226.1">
    <property type="nucleotide sequence ID" value="NZ_NJIH01000004.1"/>
</dbReference>
<evidence type="ECO:0000313" key="4">
    <source>
        <dbReference type="Proteomes" id="UP000214603"/>
    </source>
</evidence>
<dbReference type="Proteomes" id="UP000214603">
    <property type="component" value="Unassembled WGS sequence"/>
</dbReference>
<evidence type="ECO:0000313" key="3">
    <source>
        <dbReference type="EMBL" id="OWT62138.1"/>
    </source>
</evidence>
<accession>A0A225MLP5</accession>
<protein>
    <submittedName>
        <fullName evidence="3">Phenazine biosynthesis protein PhzF</fullName>
    </submittedName>
</protein>
<dbReference type="AlphaFoldDB" id="A0A225MLP5"/>
<proteinExistence type="inferred from homology"/>
<dbReference type="EMBL" id="NJIH01000004">
    <property type="protein sequence ID" value="OWT62138.1"/>
    <property type="molecule type" value="Genomic_DNA"/>
</dbReference>
<gene>
    <name evidence="3" type="ORF">CEY11_08645</name>
</gene>
<comment type="caution">
    <text evidence="3">The sequence shown here is derived from an EMBL/GenBank/DDBJ whole genome shotgun (WGS) entry which is preliminary data.</text>
</comment>
<dbReference type="PANTHER" id="PTHR13774:SF32">
    <property type="entry name" value="ANTISENSE-ENHANCING SEQUENCE 1"/>
    <property type="match status" value="1"/>
</dbReference>
<dbReference type="GO" id="GO:0005737">
    <property type="term" value="C:cytoplasm"/>
    <property type="evidence" value="ECO:0007669"/>
    <property type="project" value="TreeGrafter"/>
</dbReference>
<name>A0A225MLP5_9BURK</name>
<organism evidence="3 4">
    <name type="scientific">Candidimonas nitroreducens</name>
    <dbReference type="NCBI Taxonomy" id="683354"/>
    <lineage>
        <taxon>Bacteria</taxon>
        <taxon>Pseudomonadati</taxon>
        <taxon>Pseudomonadota</taxon>
        <taxon>Betaproteobacteria</taxon>
        <taxon>Burkholderiales</taxon>
        <taxon>Alcaligenaceae</taxon>
        <taxon>Candidimonas</taxon>
    </lineage>
</organism>
<dbReference type="InterPro" id="IPR003719">
    <property type="entry name" value="Phenazine_PhzF-like"/>
</dbReference>
<dbReference type="Pfam" id="PF02567">
    <property type="entry name" value="PhzC-PhzF"/>
    <property type="match status" value="1"/>
</dbReference>
<dbReference type="PANTHER" id="PTHR13774">
    <property type="entry name" value="PHENAZINE BIOSYNTHESIS PROTEIN"/>
    <property type="match status" value="1"/>
</dbReference>
<reference evidence="4" key="1">
    <citation type="submission" date="2017-06" db="EMBL/GenBank/DDBJ databases">
        <title>Herbaspirillum phytohormonus sp. nov., isolated from the root nodule of Robinia pseudoacacia in lead-zinc mine.</title>
        <authorList>
            <person name="Fan M."/>
            <person name="Lin Y."/>
        </authorList>
    </citation>
    <scope>NUCLEOTIDE SEQUENCE [LARGE SCALE GENOMIC DNA]</scope>
    <source>
        <strain evidence="4">SC-089</strain>
    </source>
</reference>
<keyword evidence="4" id="KW-1185">Reference proteome</keyword>
<evidence type="ECO:0000256" key="2">
    <source>
        <dbReference type="PIRSR" id="PIRSR016184-1"/>
    </source>
</evidence>